<dbReference type="PANTHER" id="PTHR11638:SF175">
    <property type="entry name" value="ATP-DEPENDENT CLP PROTEASE, ATP-BINDING SUBUNIT CLPC"/>
    <property type="match status" value="1"/>
</dbReference>
<gene>
    <name evidence="6" type="ORF">KUA57_01960</name>
</gene>
<dbReference type="InterPro" id="IPR018368">
    <property type="entry name" value="ClpA/B_CS1"/>
</dbReference>
<accession>A0ABS6SU28</accession>
<evidence type="ECO:0000256" key="2">
    <source>
        <dbReference type="ARBA" id="ARBA00022840"/>
    </source>
</evidence>
<organism evidence="6 7">
    <name type="scientific">Streptococcus vulneris</name>
    <dbReference type="NCBI Taxonomy" id="2853160"/>
    <lineage>
        <taxon>Bacteria</taxon>
        <taxon>Bacillati</taxon>
        <taxon>Bacillota</taxon>
        <taxon>Bacilli</taxon>
        <taxon>Lactobacillales</taxon>
        <taxon>Streptococcaceae</taxon>
        <taxon>Streptococcus</taxon>
    </lineage>
</organism>
<keyword evidence="2 6" id="KW-0067">ATP-binding</keyword>
<dbReference type="PROSITE" id="PS50151">
    <property type="entry name" value="UVR"/>
    <property type="match status" value="1"/>
</dbReference>
<dbReference type="Proteomes" id="UP000723776">
    <property type="component" value="Unassembled WGS sequence"/>
</dbReference>
<keyword evidence="1" id="KW-0547">Nucleotide-binding</keyword>
<dbReference type="GO" id="GO:0008233">
    <property type="term" value="F:peptidase activity"/>
    <property type="evidence" value="ECO:0007669"/>
    <property type="project" value="UniProtKB-KW"/>
</dbReference>
<dbReference type="Pfam" id="PF17871">
    <property type="entry name" value="AAA_lid_9"/>
    <property type="match status" value="1"/>
</dbReference>
<dbReference type="CDD" id="cd00009">
    <property type="entry name" value="AAA"/>
    <property type="match status" value="1"/>
</dbReference>
<evidence type="ECO:0000256" key="4">
    <source>
        <dbReference type="SAM" id="MobiDB-lite"/>
    </source>
</evidence>
<dbReference type="InterPro" id="IPR041546">
    <property type="entry name" value="ClpA/ClpB_AAA_lid"/>
</dbReference>
<comment type="caution">
    <text evidence="6">The sequence shown here is derived from an EMBL/GenBank/DDBJ whole genome shotgun (WGS) entry which is preliminary data.</text>
</comment>
<keyword evidence="6" id="KW-0645">Protease</keyword>
<evidence type="ECO:0000313" key="7">
    <source>
        <dbReference type="Proteomes" id="UP000723776"/>
    </source>
</evidence>
<dbReference type="InterPro" id="IPR050130">
    <property type="entry name" value="ClpA_ClpB"/>
</dbReference>
<dbReference type="InterPro" id="IPR028299">
    <property type="entry name" value="ClpA/B_CS2"/>
</dbReference>
<keyword evidence="6" id="KW-0378">Hydrolase</keyword>
<dbReference type="InterPro" id="IPR001943">
    <property type="entry name" value="UVR_dom"/>
</dbReference>
<name>A0ABS6SU28_9STRE</name>
<evidence type="ECO:0000256" key="1">
    <source>
        <dbReference type="ARBA" id="ARBA00022741"/>
    </source>
</evidence>
<dbReference type="GO" id="GO:0005524">
    <property type="term" value="F:ATP binding"/>
    <property type="evidence" value="ECO:0007669"/>
    <property type="project" value="UniProtKB-KW"/>
</dbReference>
<feature type="region of interest" description="Disordered" evidence="4">
    <location>
        <begin position="67"/>
        <end position="110"/>
    </location>
</feature>
<dbReference type="Pfam" id="PF07724">
    <property type="entry name" value="AAA_2"/>
    <property type="match status" value="1"/>
</dbReference>
<dbReference type="InterPro" id="IPR003593">
    <property type="entry name" value="AAA+_ATPase"/>
</dbReference>
<dbReference type="InterPro" id="IPR003959">
    <property type="entry name" value="ATPase_AAA_core"/>
</dbReference>
<feature type="domain" description="UVR" evidence="5">
    <location>
        <begin position="365"/>
        <end position="400"/>
    </location>
</feature>
<proteinExistence type="predicted"/>
<dbReference type="PANTHER" id="PTHR11638">
    <property type="entry name" value="ATP-DEPENDENT CLP PROTEASE"/>
    <property type="match status" value="1"/>
</dbReference>
<sequence>MLCQNCKINDSTIHLYTNLNGKQKQIDLCQNCYKIIKTDPNNSLFKGMTDLNNRDFDPFGDFFNDLNNFRPSNNTPPTPPTQSGGGYGGNGGYGSQNRGPAQTPPPSQEKGLLEEFGINVTEIARRGDIDPVIGRDDEIIRVIEILNRRTKNNPVLIGEPGVGKTAVVEGLAQKIVDGDVPHKLQGKQVIRLDVVSLVQGTGIRGQFEERMQKLMEEIRKREDIILFIDEIHEIVGAGSAGDGNMDAGNILKPALARGELQLVGATTLNEYRIIEKDAALERRMQPVKVDEPTVEETIIILKGIQKKYEDYHHVQYTDAAIEAAATLSNRYIQDRFLPDKAIDLLDEAGSKMNLTLNFVDPKVIDQRLIEAENLKSQATREEDFEKAAYFRDQIAKYKEMQKKKVTDQDTPIISEKTIEHIIEQKTNIPVGDLKEKEQSQLIHLAEDLKSHVIGQDDAVDKIAKAIRRNRVGLGTPNRPIGSFLFVGPTGVGKTELSKQLAIELFGSADSMIRFDMSEYMEKHSVAKLVGAPPGYVGYDEAGQLTEKVRRNPYSLILLDEVEKAHPDVMHMFLQVLDDGRLTDGQGRTVSFKDAIIIMTSNAGTGKAEASVGFGAAREGRTNSVLGELGNFFSPEFMNRFDGIIEFKALSKDNLLQIVELMLADVNKRLSSNNIHLDVTDKVKEKLVDLGYDPKMGARPLRRTIQDYIEDAITDYYLENPSEKDLKAVMTSKGNIQIKSAKKAEVKTSEKEV</sequence>
<dbReference type="SMART" id="SM01086">
    <property type="entry name" value="ClpB_D2-small"/>
    <property type="match status" value="1"/>
</dbReference>
<dbReference type="SMART" id="SM00382">
    <property type="entry name" value="AAA"/>
    <property type="match status" value="2"/>
</dbReference>
<dbReference type="InterPro" id="IPR019489">
    <property type="entry name" value="Clp_ATPase_C"/>
</dbReference>
<keyword evidence="3" id="KW-0143">Chaperone</keyword>
<dbReference type="CDD" id="cd19499">
    <property type="entry name" value="RecA-like_ClpB_Hsp104-like"/>
    <property type="match status" value="1"/>
</dbReference>
<dbReference type="EMBL" id="JAHUZC010000001">
    <property type="protein sequence ID" value="MBV7364644.1"/>
    <property type="molecule type" value="Genomic_DNA"/>
</dbReference>
<feature type="compositionally biased region" description="Gly residues" evidence="4">
    <location>
        <begin position="83"/>
        <end position="94"/>
    </location>
</feature>
<dbReference type="PROSITE" id="PS00870">
    <property type="entry name" value="CLPAB_1"/>
    <property type="match status" value="1"/>
</dbReference>
<dbReference type="Pfam" id="PF00004">
    <property type="entry name" value="AAA"/>
    <property type="match status" value="1"/>
</dbReference>
<keyword evidence="7" id="KW-1185">Reference proteome</keyword>
<dbReference type="GO" id="GO:0006508">
    <property type="term" value="P:proteolysis"/>
    <property type="evidence" value="ECO:0007669"/>
    <property type="project" value="UniProtKB-KW"/>
</dbReference>
<evidence type="ECO:0000256" key="3">
    <source>
        <dbReference type="ARBA" id="ARBA00023186"/>
    </source>
</evidence>
<evidence type="ECO:0000259" key="5">
    <source>
        <dbReference type="PROSITE" id="PS50151"/>
    </source>
</evidence>
<evidence type="ECO:0000313" key="6">
    <source>
        <dbReference type="EMBL" id="MBV7364644.1"/>
    </source>
</evidence>
<dbReference type="Pfam" id="PF10431">
    <property type="entry name" value="ClpB_D2-small"/>
    <property type="match status" value="1"/>
</dbReference>
<reference evidence="6 7" key="1">
    <citation type="submission" date="2021-06" db="EMBL/GenBank/DDBJ databases">
        <title>A novel Streptococcus species isolated from patients with diabetic foot ulcer (DFU).</title>
        <authorList>
            <person name="Chen Y.-S."/>
        </authorList>
    </citation>
    <scope>NUCLEOTIDE SEQUENCE [LARGE SCALE GENOMIC DNA]</scope>
    <source>
        <strain evidence="6 7">DM3B3</strain>
    </source>
</reference>
<protein>
    <submittedName>
        <fullName evidence="6">ATP-dependent Clp protease ATP-binding subunit</fullName>
    </submittedName>
</protein>
<dbReference type="RefSeq" id="WP_218493565.1">
    <property type="nucleotide sequence ID" value="NZ_JAHUZC010000001.1"/>
</dbReference>
<dbReference type="PROSITE" id="PS00871">
    <property type="entry name" value="CLPAB_2"/>
    <property type="match status" value="1"/>
</dbReference>